<gene>
    <name evidence="2" type="ORF">A9Q75_14370</name>
</gene>
<dbReference type="AlphaFoldDB" id="A0A1Y5E666"/>
<proteinExistence type="predicted"/>
<sequence>MKGFTSLKSKSFFCLCFLCLYSFIALANKETKTFLVGSEIDKARMLEDNVTQFELVPRQVTLMYSSTLETFEDLDLELTIGTDLPTESTLVSGYELIIKENVSVCYQKYETDPSKLVEKVGYSDLAEIYFDGSATEWVAGVSQKISSFNTPDTSLKSSTHQIKLKFKKILSQGVSYCSGSFSVMFRFDA</sequence>
<name>A0A1Y5E666_COLPS</name>
<evidence type="ECO:0008006" key="4">
    <source>
        <dbReference type="Google" id="ProtNLM"/>
    </source>
</evidence>
<evidence type="ECO:0000256" key="1">
    <source>
        <dbReference type="SAM" id="SignalP"/>
    </source>
</evidence>
<evidence type="ECO:0000313" key="2">
    <source>
        <dbReference type="EMBL" id="OUR78241.1"/>
    </source>
</evidence>
<dbReference type="Proteomes" id="UP000243053">
    <property type="component" value="Unassembled WGS sequence"/>
</dbReference>
<comment type="caution">
    <text evidence="2">The sequence shown here is derived from an EMBL/GenBank/DDBJ whole genome shotgun (WGS) entry which is preliminary data.</text>
</comment>
<evidence type="ECO:0000313" key="3">
    <source>
        <dbReference type="Proteomes" id="UP000243053"/>
    </source>
</evidence>
<organism evidence="2 3">
    <name type="scientific">Colwellia psychrerythraea</name>
    <name type="common">Vibrio psychroerythus</name>
    <dbReference type="NCBI Taxonomy" id="28229"/>
    <lineage>
        <taxon>Bacteria</taxon>
        <taxon>Pseudomonadati</taxon>
        <taxon>Pseudomonadota</taxon>
        <taxon>Gammaproteobacteria</taxon>
        <taxon>Alteromonadales</taxon>
        <taxon>Colwelliaceae</taxon>
        <taxon>Colwellia</taxon>
    </lineage>
</organism>
<reference evidence="3" key="1">
    <citation type="journal article" date="2017" name="Proc. Natl. Acad. Sci. U.S.A.">
        <title>Simulation of Deepwater Horizon oil plume reveals substrate specialization within a complex community of hydrocarbon degraders.</title>
        <authorList>
            <person name="Hu P."/>
            <person name="Dubinsky E.A."/>
            <person name="Probst A.J."/>
            <person name="Wang J."/>
            <person name="Sieber C.M.K."/>
            <person name="Tom L.M."/>
            <person name="Gardinali P."/>
            <person name="Banfield J.F."/>
            <person name="Atlas R.M."/>
            <person name="Andersen G.L."/>
        </authorList>
    </citation>
    <scope>NUCLEOTIDE SEQUENCE [LARGE SCALE GENOMIC DNA]</scope>
</reference>
<feature type="signal peptide" evidence="1">
    <location>
        <begin position="1"/>
        <end position="27"/>
    </location>
</feature>
<protein>
    <recommendedName>
        <fullName evidence="4">Lipoprotein</fullName>
    </recommendedName>
</protein>
<keyword evidence="1" id="KW-0732">Signal</keyword>
<feature type="chain" id="PRO_5012983492" description="Lipoprotein" evidence="1">
    <location>
        <begin position="28"/>
        <end position="189"/>
    </location>
</feature>
<accession>A0A1Y5E666</accession>
<dbReference type="EMBL" id="MAAF01000083">
    <property type="protein sequence ID" value="OUR78241.1"/>
    <property type="molecule type" value="Genomic_DNA"/>
</dbReference>